<gene>
    <name evidence="3" type="ORF">PARMNEM_LOCUS14763</name>
</gene>
<organism evidence="3 4">
    <name type="scientific">Parnassius mnemosyne</name>
    <name type="common">clouded apollo</name>
    <dbReference type="NCBI Taxonomy" id="213953"/>
    <lineage>
        <taxon>Eukaryota</taxon>
        <taxon>Metazoa</taxon>
        <taxon>Ecdysozoa</taxon>
        <taxon>Arthropoda</taxon>
        <taxon>Hexapoda</taxon>
        <taxon>Insecta</taxon>
        <taxon>Pterygota</taxon>
        <taxon>Neoptera</taxon>
        <taxon>Endopterygota</taxon>
        <taxon>Lepidoptera</taxon>
        <taxon>Glossata</taxon>
        <taxon>Ditrysia</taxon>
        <taxon>Papilionoidea</taxon>
        <taxon>Papilionidae</taxon>
        <taxon>Parnassiinae</taxon>
        <taxon>Parnassini</taxon>
        <taxon>Parnassius</taxon>
        <taxon>Driopa</taxon>
    </lineage>
</organism>
<dbReference type="AlphaFoldDB" id="A0AAV1LNQ4"/>
<dbReference type="Pfam" id="PF03372">
    <property type="entry name" value="Exo_endo_phos"/>
    <property type="match status" value="1"/>
</dbReference>
<dbReference type="SUPFAM" id="SSF56219">
    <property type="entry name" value="DNase I-like"/>
    <property type="match status" value="1"/>
</dbReference>
<dbReference type="Gene3D" id="3.60.10.10">
    <property type="entry name" value="Endonuclease/exonuclease/phosphatase"/>
    <property type="match status" value="1"/>
</dbReference>
<proteinExistence type="predicted"/>
<feature type="compositionally biased region" description="Basic and acidic residues" evidence="1">
    <location>
        <begin position="1"/>
        <end position="11"/>
    </location>
</feature>
<feature type="domain" description="Endonuclease/exonuclease/phosphatase" evidence="2">
    <location>
        <begin position="48"/>
        <end position="187"/>
    </location>
</feature>
<dbReference type="PANTHER" id="PTHR23227:SF67">
    <property type="entry name" value="CRANIOFACIAL DEVELOPMENT PROTEIN 2-LIKE"/>
    <property type="match status" value="1"/>
</dbReference>
<evidence type="ECO:0000313" key="3">
    <source>
        <dbReference type="EMBL" id="CAK1595261.1"/>
    </source>
</evidence>
<evidence type="ECO:0000313" key="4">
    <source>
        <dbReference type="Proteomes" id="UP001314205"/>
    </source>
</evidence>
<keyword evidence="4" id="KW-1185">Reference proteome</keyword>
<dbReference type="GO" id="GO:0003824">
    <property type="term" value="F:catalytic activity"/>
    <property type="evidence" value="ECO:0007669"/>
    <property type="project" value="InterPro"/>
</dbReference>
<reference evidence="3 4" key="1">
    <citation type="submission" date="2023-11" db="EMBL/GenBank/DDBJ databases">
        <authorList>
            <person name="Hedman E."/>
            <person name="Englund M."/>
            <person name="Stromberg M."/>
            <person name="Nyberg Akerstrom W."/>
            <person name="Nylinder S."/>
            <person name="Jareborg N."/>
            <person name="Kallberg Y."/>
            <person name="Kronander E."/>
        </authorList>
    </citation>
    <scope>NUCLEOTIDE SEQUENCE [LARGE SCALE GENOMIC DNA]</scope>
</reference>
<dbReference type="PANTHER" id="PTHR23227">
    <property type="entry name" value="BUCENTAUR RELATED"/>
    <property type="match status" value="1"/>
</dbReference>
<dbReference type="CDD" id="cd09076">
    <property type="entry name" value="L1-EN"/>
    <property type="match status" value="1"/>
</dbReference>
<dbReference type="InterPro" id="IPR005135">
    <property type="entry name" value="Endo/exonuclease/phosphatase"/>
</dbReference>
<comment type="caution">
    <text evidence="3">The sequence shown here is derived from an EMBL/GenBank/DDBJ whole genome shotgun (WGS) entry which is preliminary data.</text>
</comment>
<dbReference type="Proteomes" id="UP001314205">
    <property type="component" value="Unassembled WGS sequence"/>
</dbReference>
<protein>
    <recommendedName>
        <fullName evidence="2">Endonuclease/exonuclease/phosphatase domain-containing protein</fullName>
    </recommendedName>
</protein>
<dbReference type="EMBL" id="CAVLGL010000091">
    <property type="protein sequence ID" value="CAK1595261.1"/>
    <property type="molecule type" value="Genomic_DNA"/>
</dbReference>
<evidence type="ECO:0000259" key="2">
    <source>
        <dbReference type="Pfam" id="PF03372"/>
    </source>
</evidence>
<dbReference type="InterPro" id="IPR027124">
    <property type="entry name" value="Swc5/CFDP1/2"/>
</dbReference>
<feature type="region of interest" description="Disordered" evidence="1">
    <location>
        <begin position="1"/>
        <end position="40"/>
    </location>
</feature>
<name>A0AAV1LNQ4_9NEOP</name>
<accession>A0AAV1LNQ4</accession>
<evidence type="ECO:0000256" key="1">
    <source>
        <dbReference type="SAM" id="MobiDB-lite"/>
    </source>
</evidence>
<dbReference type="InterPro" id="IPR036691">
    <property type="entry name" value="Endo/exonu/phosph_ase_sf"/>
</dbReference>
<sequence>MKAQHKRESIRARAYPSSDDQIRSQAKNAKASPVSDEKRRSANNLRIATWNIGSLTGRSQELSNILHARNINICCIQELKWKGSKSRDIGRNYQLLYNGTSTTRNGIGIILDEILQQRIIKVERISDRIMYVKLALDNLLTLNIISVYAPQVGCSNEEKDLFWGNLEDLFVTIPSDEKKIIAGDLNGHIGMKAPENSNIHGNFGYGISNSQGQDIIDLATQFDLPIVNTYFQKKDEHLITYKSGGSTSQIDFFLCDRSILRNFKDCKVIPGIPLTTQHRLLVTCLKMPNWNVKEKYQQHEPRIKWYNIHNAEGTIFTAQVDTYLKETLLHTKDSNTLWNEFHMFCLKTARTTLGITRGKLRINKDPTWWDENVKLMLLEKKESFKKWQQSKNDSDRLDYNIIKKRAKKCVAVTRALSKDHFYKELENAKSETEIFN</sequence>